<keyword evidence="5" id="KW-1185">Reference proteome</keyword>
<keyword evidence="2" id="KW-0812">Transmembrane</keyword>
<dbReference type="SMART" id="SM01080">
    <property type="entry name" value="CHASE2"/>
    <property type="match status" value="1"/>
</dbReference>
<dbReference type="RefSeq" id="WP_134196735.1">
    <property type="nucleotide sequence ID" value="NZ_JBHLUW010000007.1"/>
</dbReference>
<evidence type="ECO:0000256" key="1">
    <source>
        <dbReference type="SAM" id="MobiDB-lite"/>
    </source>
</evidence>
<dbReference type="EMBL" id="SORE01000030">
    <property type="protein sequence ID" value="TDY38845.1"/>
    <property type="molecule type" value="Genomic_DNA"/>
</dbReference>
<protein>
    <submittedName>
        <fullName evidence="4">CHASE2 domain-containing sensor protein</fullName>
    </submittedName>
</protein>
<feature type="domain" description="CHASE2" evidence="3">
    <location>
        <begin position="62"/>
        <end position="398"/>
    </location>
</feature>
<reference evidence="4 5" key="1">
    <citation type="submission" date="2019-03" db="EMBL/GenBank/DDBJ databases">
        <title>Genomic Encyclopedia of Type Strains, Phase III (KMG-III): the genomes of soil and plant-associated and newly described type strains.</title>
        <authorList>
            <person name="Whitman W."/>
        </authorList>
    </citation>
    <scope>NUCLEOTIDE SEQUENCE [LARGE SCALE GENOMIC DNA]</scope>
    <source>
        <strain evidence="4 5">LMG 29544</strain>
    </source>
</reference>
<evidence type="ECO:0000256" key="2">
    <source>
        <dbReference type="SAM" id="Phobius"/>
    </source>
</evidence>
<feature type="region of interest" description="Disordered" evidence="1">
    <location>
        <begin position="478"/>
        <end position="497"/>
    </location>
</feature>
<feature type="transmembrane region" description="Helical" evidence="2">
    <location>
        <begin position="382"/>
        <end position="402"/>
    </location>
</feature>
<gene>
    <name evidence="4" type="ORF">BX592_13071</name>
</gene>
<evidence type="ECO:0000313" key="5">
    <source>
        <dbReference type="Proteomes" id="UP000295509"/>
    </source>
</evidence>
<comment type="caution">
    <text evidence="4">The sequence shown here is derived from an EMBL/GenBank/DDBJ whole genome shotgun (WGS) entry which is preliminary data.</text>
</comment>
<organism evidence="4 5">
    <name type="scientific">Paraburkholderia rhizosphaerae</name>
    <dbReference type="NCBI Taxonomy" id="480658"/>
    <lineage>
        <taxon>Bacteria</taxon>
        <taxon>Pseudomonadati</taxon>
        <taxon>Pseudomonadota</taxon>
        <taxon>Betaproteobacteria</taxon>
        <taxon>Burkholderiales</taxon>
        <taxon>Burkholderiaceae</taxon>
        <taxon>Paraburkholderia</taxon>
    </lineage>
</organism>
<proteinExistence type="predicted"/>
<accession>A0A4R8L8Z4</accession>
<dbReference type="AlphaFoldDB" id="A0A4R8L8Z4"/>
<keyword evidence="2" id="KW-0472">Membrane</keyword>
<keyword evidence="2" id="KW-1133">Transmembrane helix</keyword>
<evidence type="ECO:0000259" key="3">
    <source>
        <dbReference type="SMART" id="SM01080"/>
    </source>
</evidence>
<name>A0A4R8L8Z4_9BURK</name>
<feature type="transmembrane region" description="Helical" evidence="2">
    <location>
        <begin position="448"/>
        <end position="468"/>
    </location>
</feature>
<feature type="transmembrane region" description="Helical" evidence="2">
    <location>
        <begin position="21"/>
        <end position="38"/>
    </location>
</feature>
<feature type="transmembrane region" description="Helical" evidence="2">
    <location>
        <begin position="422"/>
        <end position="442"/>
    </location>
</feature>
<dbReference type="OrthoDB" id="9802500at2"/>
<evidence type="ECO:0000313" key="4">
    <source>
        <dbReference type="EMBL" id="TDY38845.1"/>
    </source>
</evidence>
<sequence>MKRYRDSLIRFLKRLPSAYHGRLMAVTILLGLSLLNLLSEWPHELPRPDFLDTVDRLLPDSFGTPRQLLFDHFQRWFPRTPTAQPVTIVAIDDRTLAAVGQWPWPRNRLAVLIDAIAAHKPAAIGLDIYMPEADQTSPDRVADNLPATAASLAAGLRALPSHEAILARSLRATRSVLGAVAFDHATANTRTDLLSAPILVHGADGANPLDSVLRYHYVLASLPELQAAAHGQAMLNVALDQGTVRRIPLILGLGNHLVPGMAIEMLRVATHSPMVEVFASPAGVLSVGVADVQVPTQPNGEMWLHFASIRSTQNRYVSARDVLDGQVDAERFRNKLVLVGLTGTGLSDVRATPLGEQVPGIEIQAQVIETIFEEHFLQRPAWLKWGETVFIITFGLLVIWYLPRTDSRFATFIRSFRRGSAVLGITLNLLSLLSCVLLFKYGGLLVDAASIFIIGSAVMGSFFSTALLDDDAKKQRDAARAHTDDGGKGSGKSIDGALARWKRIHRSSK</sequence>
<dbReference type="Pfam" id="PF05226">
    <property type="entry name" value="CHASE2"/>
    <property type="match status" value="1"/>
</dbReference>
<dbReference type="Proteomes" id="UP000295509">
    <property type="component" value="Unassembled WGS sequence"/>
</dbReference>
<dbReference type="InterPro" id="IPR007890">
    <property type="entry name" value="CHASE2"/>
</dbReference>
<feature type="compositionally biased region" description="Basic and acidic residues" evidence="1">
    <location>
        <begin position="478"/>
        <end position="487"/>
    </location>
</feature>